<evidence type="ECO:0000313" key="3">
    <source>
        <dbReference type="Proteomes" id="UP001153148"/>
    </source>
</evidence>
<feature type="chain" id="PRO_5047474551" description="Secreted protein" evidence="1">
    <location>
        <begin position="31"/>
        <end position="76"/>
    </location>
</feature>
<evidence type="ECO:0000256" key="1">
    <source>
        <dbReference type="SAM" id="SignalP"/>
    </source>
</evidence>
<evidence type="ECO:0008006" key="4">
    <source>
        <dbReference type="Google" id="ProtNLM"/>
    </source>
</evidence>
<gene>
    <name evidence="2" type="ORF">TPAB3V08_LOCUS15629</name>
</gene>
<dbReference type="Proteomes" id="UP001153148">
    <property type="component" value="Unassembled WGS sequence"/>
</dbReference>
<keyword evidence="1" id="KW-0732">Signal</keyword>
<organism evidence="2 3">
    <name type="scientific">Timema podura</name>
    <name type="common">Walking stick</name>
    <dbReference type="NCBI Taxonomy" id="61482"/>
    <lineage>
        <taxon>Eukaryota</taxon>
        <taxon>Metazoa</taxon>
        <taxon>Ecdysozoa</taxon>
        <taxon>Arthropoda</taxon>
        <taxon>Hexapoda</taxon>
        <taxon>Insecta</taxon>
        <taxon>Pterygota</taxon>
        <taxon>Neoptera</taxon>
        <taxon>Polyneoptera</taxon>
        <taxon>Phasmatodea</taxon>
        <taxon>Timematodea</taxon>
        <taxon>Timematoidea</taxon>
        <taxon>Timematidae</taxon>
        <taxon>Timema</taxon>
    </lineage>
</organism>
<feature type="signal peptide" evidence="1">
    <location>
        <begin position="1"/>
        <end position="30"/>
    </location>
</feature>
<keyword evidence="3" id="KW-1185">Reference proteome</keyword>
<accession>A0ABN7PTC5</accession>
<reference evidence="2" key="1">
    <citation type="submission" date="2021-03" db="EMBL/GenBank/DDBJ databases">
        <authorList>
            <person name="Tran Van P."/>
        </authorList>
    </citation>
    <scope>NUCLEOTIDE SEQUENCE</scope>
</reference>
<comment type="caution">
    <text evidence="2">The sequence shown here is derived from an EMBL/GenBank/DDBJ whole genome shotgun (WGS) entry which is preliminary data.</text>
</comment>
<protein>
    <recommendedName>
        <fullName evidence="4">Secreted protein</fullName>
    </recommendedName>
</protein>
<feature type="non-terminal residue" evidence="2">
    <location>
        <position position="76"/>
    </location>
</feature>
<proteinExistence type="predicted"/>
<name>A0ABN7PTC5_TIMPD</name>
<sequence length="76" mass="8544">MKDAPWTVCAWWTYCWCCCLKVARPSLVQGWGVWGRGPSSRDSDAWIVRERSLIDSSSTASAARTRTLSLRPLTPV</sequence>
<dbReference type="EMBL" id="CAJPIN010098793">
    <property type="protein sequence ID" value="CAG2068686.1"/>
    <property type="molecule type" value="Genomic_DNA"/>
</dbReference>
<evidence type="ECO:0000313" key="2">
    <source>
        <dbReference type="EMBL" id="CAG2068686.1"/>
    </source>
</evidence>